<dbReference type="STRING" id="1194083.BN12_310005"/>
<keyword evidence="3" id="KW-1185">Reference proteome</keyword>
<gene>
    <name evidence="2" type="ORF">BN12_310005</name>
</gene>
<dbReference type="Proteomes" id="UP000035721">
    <property type="component" value="Unassembled WGS sequence"/>
</dbReference>
<evidence type="ECO:0000313" key="2">
    <source>
        <dbReference type="EMBL" id="CCH78617.1"/>
    </source>
</evidence>
<accession>A0A077M0I3</accession>
<dbReference type="EMBL" id="CAJB01000235">
    <property type="protein sequence ID" value="CCH78617.1"/>
    <property type="molecule type" value="Genomic_DNA"/>
</dbReference>
<sequence length="68" mass="7341">MGENVINMEGLDVKTLPSGFSQRVGDRVSSGSRARPTDERVGEAGRLRAAVLGCCRGSRPHDEERTGR</sequence>
<feature type="region of interest" description="Disordered" evidence="1">
    <location>
        <begin position="17"/>
        <end position="42"/>
    </location>
</feature>
<reference evidence="2 3" key="1">
    <citation type="journal article" date="2013" name="ISME J.">
        <title>A metabolic model for members of the genus Tetrasphaera involved in enhanced biological phosphorus removal.</title>
        <authorList>
            <person name="Kristiansen R."/>
            <person name="Nguyen H.T.T."/>
            <person name="Saunders A.M."/>
            <person name="Nielsen J.L."/>
            <person name="Wimmer R."/>
            <person name="Le V.Q."/>
            <person name="McIlroy S.J."/>
            <person name="Petrovski S."/>
            <person name="Seviour R.J."/>
            <person name="Calteau A."/>
            <person name="Nielsen K.L."/>
            <person name="Nielsen P.H."/>
        </authorList>
    </citation>
    <scope>NUCLEOTIDE SEQUENCE [LARGE SCALE GENOMIC DNA]</scope>
    <source>
        <strain evidence="2 3">T1-X7</strain>
    </source>
</reference>
<evidence type="ECO:0000256" key="1">
    <source>
        <dbReference type="SAM" id="MobiDB-lite"/>
    </source>
</evidence>
<dbReference type="AlphaFoldDB" id="A0A077M0I3"/>
<comment type="caution">
    <text evidence="2">The sequence shown here is derived from an EMBL/GenBank/DDBJ whole genome shotgun (WGS) entry which is preliminary data.</text>
</comment>
<proteinExistence type="predicted"/>
<evidence type="ECO:0000313" key="3">
    <source>
        <dbReference type="Proteomes" id="UP000035721"/>
    </source>
</evidence>
<organism evidence="2 3">
    <name type="scientific">Nostocoides japonicum T1-X7</name>
    <dbReference type="NCBI Taxonomy" id="1194083"/>
    <lineage>
        <taxon>Bacteria</taxon>
        <taxon>Bacillati</taxon>
        <taxon>Actinomycetota</taxon>
        <taxon>Actinomycetes</taxon>
        <taxon>Micrococcales</taxon>
        <taxon>Intrasporangiaceae</taxon>
        <taxon>Nostocoides</taxon>
    </lineage>
</organism>
<protein>
    <submittedName>
        <fullName evidence="2">Uncharacterized protein</fullName>
    </submittedName>
</protein>
<name>A0A077M0I3_9MICO</name>